<name>A0A2G1VLT1_9FLAO</name>
<evidence type="ECO:0000313" key="2">
    <source>
        <dbReference type="EMBL" id="PHQ27721.1"/>
    </source>
</evidence>
<protein>
    <submittedName>
        <fullName evidence="2">Transcriptional regulator</fullName>
    </submittedName>
</protein>
<comment type="caution">
    <text evidence="2">The sequence shown here is derived from an EMBL/GenBank/DDBJ whole genome shotgun (WGS) entry which is preliminary data.</text>
</comment>
<dbReference type="SUPFAM" id="SSF47413">
    <property type="entry name" value="lambda repressor-like DNA-binding domains"/>
    <property type="match status" value="1"/>
</dbReference>
<dbReference type="RefSeq" id="WP_099647783.1">
    <property type="nucleotide sequence ID" value="NZ_KZ319313.1"/>
</dbReference>
<dbReference type="PROSITE" id="PS50943">
    <property type="entry name" value="HTH_CROC1"/>
    <property type="match status" value="1"/>
</dbReference>
<dbReference type="AlphaFoldDB" id="A0A2G1VLT1"/>
<dbReference type="EMBL" id="NQXA01000034">
    <property type="protein sequence ID" value="PHQ27721.1"/>
    <property type="molecule type" value="Genomic_DNA"/>
</dbReference>
<feature type="domain" description="HTH cro/C1-type" evidence="1">
    <location>
        <begin position="11"/>
        <end position="65"/>
    </location>
</feature>
<proteinExistence type="predicted"/>
<dbReference type="Pfam" id="PF01381">
    <property type="entry name" value="HTH_3"/>
    <property type="match status" value="1"/>
</dbReference>
<gene>
    <name evidence="2" type="ORF">CJ305_18670</name>
</gene>
<reference evidence="2 3" key="1">
    <citation type="submission" date="2017-08" db="EMBL/GenBank/DDBJ databases">
        <title>The whole genome shortgun sequences of strain Leeuwenhoekiella nanhaiensis G18 from the South China Sea.</title>
        <authorList>
            <person name="Liu Q."/>
        </authorList>
    </citation>
    <scope>NUCLEOTIDE SEQUENCE [LARGE SCALE GENOMIC DNA]</scope>
    <source>
        <strain evidence="2 3">G18</strain>
    </source>
</reference>
<evidence type="ECO:0000313" key="3">
    <source>
        <dbReference type="Proteomes" id="UP000229433"/>
    </source>
</evidence>
<organism evidence="2 3">
    <name type="scientific">Leeuwenhoekiella nanhaiensis</name>
    <dbReference type="NCBI Taxonomy" id="1655491"/>
    <lineage>
        <taxon>Bacteria</taxon>
        <taxon>Pseudomonadati</taxon>
        <taxon>Bacteroidota</taxon>
        <taxon>Flavobacteriia</taxon>
        <taxon>Flavobacteriales</taxon>
        <taxon>Flavobacteriaceae</taxon>
        <taxon>Leeuwenhoekiella</taxon>
    </lineage>
</organism>
<evidence type="ECO:0000259" key="1">
    <source>
        <dbReference type="PROSITE" id="PS50943"/>
    </source>
</evidence>
<dbReference type="GO" id="GO:0003677">
    <property type="term" value="F:DNA binding"/>
    <property type="evidence" value="ECO:0007669"/>
    <property type="project" value="InterPro"/>
</dbReference>
<dbReference type="Gene3D" id="1.10.260.40">
    <property type="entry name" value="lambda repressor-like DNA-binding domains"/>
    <property type="match status" value="1"/>
</dbReference>
<sequence>MNTKQSFGEYLRKLREDQNLPIRKVASKLDIDPSTLGKIERGERSANKEMLPILAELFGIEEKALGLILFSDKVAYQIIEEENTNEILKVAEEKIKYLKNKNLKQGSLDLK</sequence>
<dbReference type="CDD" id="cd00093">
    <property type="entry name" value="HTH_XRE"/>
    <property type="match status" value="1"/>
</dbReference>
<accession>A0A2G1VLT1</accession>
<dbReference type="Proteomes" id="UP000229433">
    <property type="component" value="Unassembled WGS sequence"/>
</dbReference>
<dbReference type="InterPro" id="IPR001387">
    <property type="entry name" value="Cro/C1-type_HTH"/>
</dbReference>
<dbReference type="InterPro" id="IPR010982">
    <property type="entry name" value="Lambda_DNA-bd_dom_sf"/>
</dbReference>
<dbReference type="OrthoDB" id="4762426at2"/>
<keyword evidence="3" id="KW-1185">Reference proteome</keyword>
<dbReference type="SMART" id="SM00530">
    <property type="entry name" value="HTH_XRE"/>
    <property type="match status" value="1"/>
</dbReference>